<dbReference type="EMBL" id="AJIL01000008">
    <property type="protein sequence ID" value="KNF05336.1"/>
    <property type="molecule type" value="Genomic_DNA"/>
</dbReference>
<dbReference type="AlphaFoldDB" id="A0A0L0W1E6"/>
<name>A0A0L0W1E6_9BASI</name>
<evidence type="ECO:0000256" key="1">
    <source>
        <dbReference type="SAM" id="MobiDB-lite"/>
    </source>
</evidence>
<dbReference type="Proteomes" id="UP000054564">
    <property type="component" value="Unassembled WGS sequence"/>
</dbReference>
<reference evidence="3" key="1">
    <citation type="submission" date="2014-03" db="EMBL/GenBank/DDBJ databases">
        <title>The Genome Sequence of Puccinia striiformis f. sp. tritici PST-78.</title>
        <authorList>
            <consortium name="The Broad Institute Genome Sequencing Platform"/>
            <person name="Cuomo C."/>
            <person name="Hulbert S."/>
            <person name="Chen X."/>
            <person name="Walker B."/>
            <person name="Young S.K."/>
            <person name="Zeng Q."/>
            <person name="Gargeya S."/>
            <person name="Fitzgerald M."/>
            <person name="Haas B."/>
            <person name="Abouelleil A."/>
            <person name="Alvarado L."/>
            <person name="Arachchi H.M."/>
            <person name="Berlin A.M."/>
            <person name="Chapman S.B."/>
            <person name="Goldberg J."/>
            <person name="Griggs A."/>
            <person name="Gujja S."/>
            <person name="Hansen M."/>
            <person name="Howarth C."/>
            <person name="Imamovic A."/>
            <person name="Larimer J."/>
            <person name="McCowan C."/>
            <person name="Montmayeur A."/>
            <person name="Murphy C."/>
            <person name="Neiman D."/>
            <person name="Pearson M."/>
            <person name="Priest M."/>
            <person name="Roberts A."/>
            <person name="Saif S."/>
            <person name="Shea T."/>
            <person name="Sisk P."/>
            <person name="Sykes S."/>
            <person name="Wortman J."/>
            <person name="Nusbaum C."/>
            <person name="Birren B."/>
        </authorList>
    </citation>
    <scope>NUCLEOTIDE SEQUENCE [LARGE SCALE GENOMIC DNA]</scope>
    <source>
        <strain evidence="3">race PST-78</strain>
    </source>
</reference>
<evidence type="ECO:0000313" key="3">
    <source>
        <dbReference type="Proteomes" id="UP000054564"/>
    </source>
</evidence>
<accession>A0A0L0W1E6</accession>
<gene>
    <name evidence="2" type="ORF">PSTG_01552</name>
</gene>
<organism evidence="2 3">
    <name type="scientific">Puccinia striiformis f. sp. tritici PST-78</name>
    <dbReference type="NCBI Taxonomy" id="1165861"/>
    <lineage>
        <taxon>Eukaryota</taxon>
        <taxon>Fungi</taxon>
        <taxon>Dikarya</taxon>
        <taxon>Basidiomycota</taxon>
        <taxon>Pucciniomycotina</taxon>
        <taxon>Pucciniomycetes</taxon>
        <taxon>Pucciniales</taxon>
        <taxon>Pucciniaceae</taxon>
        <taxon>Puccinia</taxon>
    </lineage>
</organism>
<feature type="region of interest" description="Disordered" evidence="1">
    <location>
        <begin position="62"/>
        <end position="94"/>
    </location>
</feature>
<sequence>MASITMDTNNSVLHSSTLERQHDGDAVLGHQALAEGLPSPPPVYSLTKSSTYQMKQSLETTAPRTFDSVDLEAQTPPHRASGLDEPEQNPDENRSALRLRGGCCCCDCLYDVLRCLLCCCIFEAICDFCC</sequence>
<comment type="caution">
    <text evidence="2">The sequence shown here is derived from an EMBL/GenBank/DDBJ whole genome shotgun (WGS) entry which is preliminary data.</text>
</comment>
<keyword evidence="3" id="KW-1185">Reference proteome</keyword>
<evidence type="ECO:0000313" key="2">
    <source>
        <dbReference type="EMBL" id="KNF05336.1"/>
    </source>
</evidence>
<proteinExistence type="predicted"/>
<dbReference type="OrthoDB" id="2515832at2759"/>
<feature type="region of interest" description="Disordered" evidence="1">
    <location>
        <begin position="29"/>
        <end position="48"/>
    </location>
</feature>
<protein>
    <submittedName>
        <fullName evidence="2">Uncharacterized protein</fullName>
    </submittedName>
</protein>